<evidence type="ECO:0000256" key="10">
    <source>
        <dbReference type="ARBA" id="ARBA00040371"/>
    </source>
</evidence>
<keyword evidence="5 12" id="KW-1133">Transmembrane helix</keyword>
<dbReference type="GO" id="GO:1990698">
    <property type="term" value="F:palmitoleoyltransferase activity"/>
    <property type="evidence" value="ECO:0007669"/>
    <property type="project" value="UniProtKB-EC"/>
</dbReference>
<sequence length="422" mass="47583">MLCLNFIILLLLEVGQCIQGCFSSVQYSIGKLIVLTVLQRIVSITDLPVYVKHVSTVLLGLLVLHDWLPRSGLVVPFLAGICFFLMLCTCGYRYKGFTITAASITSIILLQQFISSSDFLAIRGILMVLAMKISSLAFDFNRSAQLPDLLAFSAYLLSPASLIFGPFHCFRDFQKTFERRTLKEELLSFVSGIGILFVAFCMLIYSSCLTTFLSQAYLFGDYFVAQSFRTSHYFVSFLSEGLMSLSGVRIPVTSPVPVELPRSLVDVVVAWNIPMHRYLHSYVYVKFAHLGGAASIFASFAISSVLHGFNFQISSVLLSLGFICYFESKLRNRISKRFSMCVRARPCKDCDHKRGPKCWQSILVNMLFFIHSVYQLVYLGAPFDGEGASEGYNMHHTISTWRRHYFAAHWIGFVIALLSFCF</sequence>
<evidence type="ECO:0000256" key="4">
    <source>
        <dbReference type="ARBA" id="ARBA00022692"/>
    </source>
</evidence>
<feature type="transmembrane region" description="Helical" evidence="12">
    <location>
        <begin position="67"/>
        <end position="87"/>
    </location>
</feature>
<dbReference type="EMBL" id="KN602157">
    <property type="protein sequence ID" value="KHJ80037.1"/>
    <property type="molecule type" value="Genomic_DNA"/>
</dbReference>
<feature type="transmembrane region" description="Helical" evidence="12">
    <location>
        <begin position="94"/>
        <end position="114"/>
    </location>
</feature>
<evidence type="ECO:0000256" key="5">
    <source>
        <dbReference type="ARBA" id="ARBA00022989"/>
    </source>
</evidence>
<dbReference type="OrthoDB" id="5968863at2759"/>
<keyword evidence="3" id="KW-0879">Wnt signaling pathway</keyword>
<keyword evidence="13" id="KW-0732">Signal</keyword>
<gene>
    <name evidence="14" type="ORF">OESDEN_20298</name>
</gene>
<evidence type="ECO:0000256" key="13">
    <source>
        <dbReference type="SAM" id="SignalP"/>
    </source>
</evidence>
<dbReference type="GO" id="GO:0016020">
    <property type="term" value="C:membrane"/>
    <property type="evidence" value="ECO:0007669"/>
    <property type="project" value="UniProtKB-SubCell"/>
</dbReference>
<dbReference type="GO" id="GO:0017147">
    <property type="term" value="F:Wnt-protein binding"/>
    <property type="evidence" value="ECO:0007669"/>
    <property type="project" value="TreeGrafter"/>
</dbReference>
<keyword evidence="7" id="KW-0012">Acyltransferase</keyword>
<name>A0A0B1S942_OESDE</name>
<feature type="chain" id="PRO_5002081433" description="Protein-serine O-palmitoleoyltransferase porcupine" evidence="13">
    <location>
        <begin position="18"/>
        <end position="422"/>
    </location>
</feature>
<dbReference type="GO" id="GO:0030258">
    <property type="term" value="P:lipid modification"/>
    <property type="evidence" value="ECO:0007669"/>
    <property type="project" value="TreeGrafter"/>
</dbReference>
<evidence type="ECO:0000256" key="12">
    <source>
        <dbReference type="SAM" id="Phobius"/>
    </source>
</evidence>
<evidence type="ECO:0000313" key="15">
    <source>
        <dbReference type="Proteomes" id="UP000053660"/>
    </source>
</evidence>
<feature type="transmembrane region" description="Helical" evidence="12">
    <location>
        <begin position="309"/>
        <end position="326"/>
    </location>
</feature>
<dbReference type="GO" id="GO:0016055">
    <property type="term" value="P:Wnt signaling pathway"/>
    <property type="evidence" value="ECO:0007669"/>
    <property type="project" value="UniProtKB-KW"/>
</dbReference>
<accession>A0A0B1S942</accession>
<dbReference type="Proteomes" id="UP000053660">
    <property type="component" value="Unassembled WGS sequence"/>
</dbReference>
<feature type="transmembrane region" description="Helical" evidence="12">
    <location>
        <begin position="283"/>
        <end position="303"/>
    </location>
</feature>
<comment type="subcellular location">
    <subcellularLocation>
        <location evidence="1">Membrane</location>
        <topology evidence="1">Multi-pass membrane protein</topology>
    </subcellularLocation>
</comment>
<dbReference type="PANTHER" id="PTHR13906">
    <property type="entry name" value="PORCUPINE"/>
    <property type="match status" value="1"/>
</dbReference>
<dbReference type="EC" id="2.3.1.250" evidence="9"/>
<comment type="similarity">
    <text evidence="8">Belongs to the membrane-bound acyltransferase family. Porcupine subfamily.</text>
</comment>
<dbReference type="PANTHER" id="PTHR13906:SF12">
    <property type="entry name" value="PROTEIN-SERINE O-PALMITOLEOYLTRANSFERASE PORCUPINE"/>
    <property type="match status" value="1"/>
</dbReference>
<evidence type="ECO:0000256" key="11">
    <source>
        <dbReference type="ARBA" id="ARBA00047978"/>
    </source>
</evidence>
<comment type="catalytic activity">
    <reaction evidence="11">
        <text>[Wnt protein]-L-serine + (9Z)-hexadecenoyl-CoA = [Wnt protein]-O-(9Z)-hexadecenoyl-L-serine + CoA</text>
        <dbReference type="Rhea" id="RHEA:45336"/>
        <dbReference type="Rhea" id="RHEA-COMP:11170"/>
        <dbReference type="Rhea" id="RHEA-COMP:11171"/>
        <dbReference type="ChEBI" id="CHEBI:29999"/>
        <dbReference type="ChEBI" id="CHEBI:57287"/>
        <dbReference type="ChEBI" id="CHEBI:61540"/>
        <dbReference type="ChEBI" id="CHEBI:85189"/>
        <dbReference type="EC" id="2.3.1.250"/>
    </reaction>
</comment>
<feature type="transmembrane region" description="Helical" evidence="12">
    <location>
        <begin position="362"/>
        <end position="383"/>
    </location>
</feature>
<dbReference type="Pfam" id="PF03062">
    <property type="entry name" value="MBOAT"/>
    <property type="match status" value="1"/>
</dbReference>
<protein>
    <recommendedName>
        <fullName evidence="10">Protein-serine O-palmitoleoyltransferase porcupine</fullName>
        <ecNumber evidence="9">2.3.1.250</ecNumber>
    </recommendedName>
</protein>
<dbReference type="AlphaFoldDB" id="A0A0B1S942"/>
<organism evidence="14 15">
    <name type="scientific">Oesophagostomum dentatum</name>
    <name type="common">Nodular worm</name>
    <dbReference type="NCBI Taxonomy" id="61180"/>
    <lineage>
        <taxon>Eukaryota</taxon>
        <taxon>Metazoa</taxon>
        <taxon>Ecdysozoa</taxon>
        <taxon>Nematoda</taxon>
        <taxon>Chromadorea</taxon>
        <taxon>Rhabditida</taxon>
        <taxon>Rhabditina</taxon>
        <taxon>Rhabditomorpha</taxon>
        <taxon>Strongyloidea</taxon>
        <taxon>Strongylidae</taxon>
        <taxon>Oesophagostomum</taxon>
    </lineage>
</organism>
<keyword evidence="15" id="KW-1185">Reference proteome</keyword>
<dbReference type="InterPro" id="IPR004299">
    <property type="entry name" value="MBOAT_fam"/>
</dbReference>
<evidence type="ECO:0000256" key="6">
    <source>
        <dbReference type="ARBA" id="ARBA00023136"/>
    </source>
</evidence>
<evidence type="ECO:0000313" key="14">
    <source>
        <dbReference type="EMBL" id="KHJ80037.1"/>
    </source>
</evidence>
<keyword evidence="2" id="KW-0808">Transferase</keyword>
<feature type="signal peptide" evidence="13">
    <location>
        <begin position="1"/>
        <end position="17"/>
    </location>
</feature>
<evidence type="ECO:0000256" key="8">
    <source>
        <dbReference type="ARBA" id="ARBA00038269"/>
    </source>
</evidence>
<evidence type="ECO:0000256" key="1">
    <source>
        <dbReference type="ARBA" id="ARBA00004141"/>
    </source>
</evidence>
<feature type="transmembrane region" description="Helical" evidence="12">
    <location>
        <begin position="120"/>
        <end position="138"/>
    </location>
</feature>
<evidence type="ECO:0000256" key="9">
    <source>
        <dbReference type="ARBA" id="ARBA00038867"/>
    </source>
</evidence>
<dbReference type="GO" id="GO:0061355">
    <property type="term" value="P:Wnt protein secretion"/>
    <property type="evidence" value="ECO:0007669"/>
    <property type="project" value="TreeGrafter"/>
</dbReference>
<evidence type="ECO:0000256" key="3">
    <source>
        <dbReference type="ARBA" id="ARBA00022687"/>
    </source>
</evidence>
<feature type="transmembrane region" description="Helical" evidence="12">
    <location>
        <begin position="403"/>
        <end position="421"/>
    </location>
</feature>
<feature type="transmembrane region" description="Helical" evidence="12">
    <location>
        <begin position="150"/>
        <end position="167"/>
    </location>
</feature>
<dbReference type="InterPro" id="IPR049941">
    <property type="entry name" value="LPLAT_7/PORCN-like"/>
</dbReference>
<feature type="transmembrane region" description="Helical" evidence="12">
    <location>
        <begin position="187"/>
        <end position="205"/>
    </location>
</feature>
<proteinExistence type="inferred from homology"/>
<reference evidence="14 15" key="1">
    <citation type="submission" date="2014-03" db="EMBL/GenBank/DDBJ databases">
        <title>Draft genome of the hookworm Oesophagostomum dentatum.</title>
        <authorList>
            <person name="Mitreva M."/>
        </authorList>
    </citation>
    <scope>NUCLEOTIDE SEQUENCE [LARGE SCALE GENOMIC DNA]</scope>
    <source>
        <strain evidence="14 15">OD-Hann</strain>
    </source>
</reference>
<evidence type="ECO:0000256" key="7">
    <source>
        <dbReference type="ARBA" id="ARBA00023315"/>
    </source>
</evidence>
<dbReference type="GO" id="GO:0005783">
    <property type="term" value="C:endoplasmic reticulum"/>
    <property type="evidence" value="ECO:0007669"/>
    <property type="project" value="TreeGrafter"/>
</dbReference>
<evidence type="ECO:0000256" key="2">
    <source>
        <dbReference type="ARBA" id="ARBA00022679"/>
    </source>
</evidence>
<keyword evidence="4 12" id="KW-0812">Transmembrane</keyword>
<keyword evidence="6 12" id="KW-0472">Membrane</keyword>